<comment type="caution">
    <text evidence="4">The sequence shown here is derived from an EMBL/GenBank/DDBJ whole genome shotgun (WGS) entry which is preliminary data.</text>
</comment>
<evidence type="ECO:0000259" key="3">
    <source>
        <dbReference type="Pfam" id="PF07811"/>
    </source>
</evidence>
<evidence type="ECO:0000256" key="2">
    <source>
        <dbReference type="SAM" id="Phobius"/>
    </source>
</evidence>
<proteinExistence type="predicted"/>
<dbReference type="AlphaFoldDB" id="A0A7W7VXN5"/>
<reference evidence="4 5" key="1">
    <citation type="submission" date="2020-08" db="EMBL/GenBank/DDBJ databases">
        <title>Sequencing the genomes of 1000 actinobacteria strains.</title>
        <authorList>
            <person name="Klenk H.-P."/>
        </authorList>
    </citation>
    <scope>NUCLEOTIDE SEQUENCE [LARGE SCALE GENOMIC DNA]</scope>
    <source>
        <strain evidence="4 5">DSM 41654</strain>
    </source>
</reference>
<gene>
    <name evidence="4" type="ORF">FHR34_005694</name>
</gene>
<dbReference type="InterPro" id="IPR012495">
    <property type="entry name" value="TadE-like_dom"/>
</dbReference>
<keyword evidence="5" id="KW-1185">Reference proteome</keyword>
<dbReference type="Proteomes" id="UP000540506">
    <property type="component" value="Unassembled WGS sequence"/>
</dbReference>
<evidence type="ECO:0000313" key="4">
    <source>
        <dbReference type="EMBL" id="MBB4926701.1"/>
    </source>
</evidence>
<sequence length="163" mass="16456">MSAGREAGETVDGARGADGGAGAGGGADRGSLAIEAAILVPAIALLFSLAIIIGRLEMVSSTVDEAARVGARTASLDRSGQSPQTVAEQAVKQALSENGVTCRPAVTVNAAVVPLDAGPVPLNAVRVDVSCPVEVNDLFVVWVPGEVTLTGSFTSVIDRFRSQ</sequence>
<dbReference type="Pfam" id="PF07811">
    <property type="entry name" value="TadE"/>
    <property type="match status" value="1"/>
</dbReference>
<protein>
    <submittedName>
        <fullName evidence="4">Flp pilus assembly protein TadG</fullName>
    </submittedName>
</protein>
<evidence type="ECO:0000256" key="1">
    <source>
        <dbReference type="SAM" id="MobiDB-lite"/>
    </source>
</evidence>
<organism evidence="4 5">
    <name type="scientific">Kitasatospora kifunensis</name>
    <name type="common">Streptomyces kifunensis</name>
    <dbReference type="NCBI Taxonomy" id="58351"/>
    <lineage>
        <taxon>Bacteria</taxon>
        <taxon>Bacillati</taxon>
        <taxon>Actinomycetota</taxon>
        <taxon>Actinomycetes</taxon>
        <taxon>Kitasatosporales</taxon>
        <taxon>Streptomycetaceae</taxon>
        <taxon>Kitasatospora</taxon>
    </lineage>
</organism>
<feature type="region of interest" description="Disordered" evidence="1">
    <location>
        <begin position="1"/>
        <end position="22"/>
    </location>
</feature>
<evidence type="ECO:0000313" key="5">
    <source>
        <dbReference type="Proteomes" id="UP000540506"/>
    </source>
</evidence>
<dbReference type="EMBL" id="JACHJV010000001">
    <property type="protein sequence ID" value="MBB4926701.1"/>
    <property type="molecule type" value="Genomic_DNA"/>
</dbReference>
<keyword evidence="2" id="KW-1133">Transmembrane helix</keyword>
<dbReference type="RefSeq" id="WP_184940248.1">
    <property type="nucleotide sequence ID" value="NZ_JACHJV010000001.1"/>
</dbReference>
<feature type="transmembrane region" description="Helical" evidence="2">
    <location>
        <begin position="32"/>
        <end position="53"/>
    </location>
</feature>
<name>A0A7W7VXN5_KITKI</name>
<keyword evidence="2" id="KW-0472">Membrane</keyword>
<accession>A0A7W7VXN5</accession>
<feature type="domain" description="TadE-like" evidence="3">
    <location>
        <begin position="30"/>
        <end position="72"/>
    </location>
</feature>
<keyword evidence="2" id="KW-0812">Transmembrane</keyword>